<dbReference type="CDD" id="cd13444">
    <property type="entry name" value="CDI_toxin_EC869_like"/>
    <property type="match status" value="1"/>
</dbReference>
<reference evidence="3" key="1">
    <citation type="submission" date="2015-03" db="EMBL/GenBank/DDBJ databases">
        <authorList>
            <consortium name="Pathogen Informatics"/>
            <person name="Murphy D."/>
        </authorList>
    </citation>
    <scope>NUCLEOTIDE SEQUENCE [LARGE SCALE GENOMIC DNA]</scope>
    <source>
        <strain evidence="3">68/02</strain>
    </source>
</reference>
<name>A0A0U1HYS9_YERRO</name>
<sequence>MPWENYVGAQLPANSRLPPNFKTFDYYNPISRTAISVKTLDTTTAARVANPRQIYSSLKGNIDAVAEFKKHFLSDQRLTSSMISHREIQLAVPANTTTAQWLEINRAVEYGKNKGINVQVTQVKG</sequence>
<dbReference type="Pfam" id="PF21111">
    <property type="entry name" value="CDI_toxin_EC869_like"/>
    <property type="match status" value="1"/>
</dbReference>
<feature type="domain" description="CdiA toxin EC869-like" evidence="1">
    <location>
        <begin position="1"/>
        <end position="121"/>
    </location>
</feature>
<evidence type="ECO:0000313" key="3">
    <source>
        <dbReference type="Proteomes" id="UP000042054"/>
    </source>
</evidence>
<evidence type="ECO:0000313" key="2">
    <source>
        <dbReference type="EMBL" id="CQI98077.1"/>
    </source>
</evidence>
<dbReference type="STRING" id="29485.CH64_3328"/>
<dbReference type="EMBL" id="CTKE01000043">
    <property type="protein sequence ID" value="CQI98077.1"/>
    <property type="molecule type" value="Genomic_DNA"/>
</dbReference>
<proteinExistence type="predicted"/>
<evidence type="ECO:0000259" key="1">
    <source>
        <dbReference type="Pfam" id="PF21111"/>
    </source>
</evidence>
<dbReference type="Proteomes" id="UP000042054">
    <property type="component" value="Unassembled WGS sequence"/>
</dbReference>
<dbReference type="AlphaFoldDB" id="A0A0U1HYS9"/>
<gene>
    <name evidence="2" type="ORF">ERS008555_04029</name>
</gene>
<organism evidence="2 3">
    <name type="scientific">Yersinia rohdei</name>
    <dbReference type="NCBI Taxonomy" id="29485"/>
    <lineage>
        <taxon>Bacteria</taxon>
        <taxon>Pseudomonadati</taxon>
        <taxon>Pseudomonadota</taxon>
        <taxon>Gammaproteobacteria</taxon>
        <taxon>Enterobacterales</taxon>
        <taxon>Yersiniaceae</taxon>
        <taxon>Yersinia</taxon>
    </lineage>
</organism>
<dbReference type="GO" id="GO:0004530">
    <property type="term" value="F:deoxyribonuclease I activity"/>
    <property type="evidence" value="ECO:0007669"/>
    <property type="project" value="InterPro"/>
</dbReference>
<dbReference type="InterPro" id="IPR033799">
    <property type="entry name" value="CdiA_EC869-like"/>
</dbReference>
<dbReference type="Gene3D" id="3.40.1350.110">
    <property type="match status" value="1"/>
</dbReference>
<accession>A0A0U1HYS9</accession>
<protein>
    <recommendedName>
        <fullName evidence="1">CdiA toxin EC869-like domain-containing protein</fullName>
    </recommendedName>
</protein>